<sequence>MSAPYRPVVTRAGVVRAAEEARLKRQVYEGLRVPRHLGAFLAEAEAERVAAERAWQRMDAFTRELLADKRLQQVAGPEATEAARAAYESLLEEEKRRALLEAPKPEAVKVHPRWEAFKAMVSELGKKASRQLWINIKSGLREYALALAREAGIPRGYGKRGEYDTAYN</sequence>
<reference evidence="1" key="1">
    <citation type="journal article" date="2020" name="mSystems">
        <title>Genome- and Community-Level Interaction Insights into Carbon Utilization and Element Cycling Functions of Hydrothermarchaeota in Hydrothermal Sediment.</title>
        <authorList>
            <person name="Zhou Z."/>
            <person name="Liu Y."/>
            <person name="Xu W."/>
            <person name="Pan J."/>
            <person name="Luo Z.H."/>
            <person name="Li M."/>
        </authorList>
    </citation>
    <scope>NUCLEOTIDE SEQUENCE [LARGE SCALE GENOMIC DNA]</scope>
    <source>
        <strain evidence="1">SpSt-732</strain>
    </source>
</reference>
<protein>
    <submittedName>
        <fullName evidence="1">Uncharacterized protein</fullName>
    </submittedName>
</protein>
<gene>
    <name evidence="1" type="ORF">ENV14_06765</name>
</gene>
<name>A0A7C4FHQ5_9CREN</name>
<proteinExistence type="predicted"/>
<evidence type="ECO:0000313" key="1">
    <source>
        <dbReference type="EMBL" id="HGI88069.1"/>
    </source>
</evidence>
<comment type="caution">
    <text evidence="1">The sequence shown here is derived from an EMBL/GenBank/DDBJ whole genome shotgun (WGS) entry which is preliminary data.</text>
</comment>
<dbReference type="AlphaFoldDB" id="A0A7C4FHQ5"/>
<accession>A0A7C4FHQ5</accession>
<organism evidence="1">
    <name type="scientific">Ignisphaera aggregans</name>
    <dbReference type="NCBI Taxonomy" id="334771"/>
    <lineage>
        <taxon>Archaea</taxon>
        <taxon>Thermoproteota</taxon>
        <taxon>Thermoprotei</taxon>
        <taxon>Desulfurococcales</taxon>
        <taxon>Desulfurococcaceae</taxon>
        <taxon>Ignisphaera</taxon>
    </lineage>
</organism>
<dbReference type="EMBL" id="DTFF01000059">
    <property type="protein sequence ID" value="HGI88069.1"/>
    <property type="molecule type" value="Genomic_DNA"/>
</dbReference>